<sequence length="146" mass="16067">MSTETFSVNLYKTNLELQLRILQLLQDSRRRWLEAAQQRNTDAMATTKTEIEGLSQVVNLQSFGTLPADTVGRLFQAGMSSTQTMNKIAIKNQTEFTAGLQQALQDWQKVVTQLLGSSANFAPWLPSSMSLAGKSAAAAKQKKTAE</sequence>
<gene>
    <name evidence="1" type="ORF">CR155_12905</name>
</gene>
<dbReference type="AlphaFoldDB" id="A0A2N4UDU6"/>
<evidence type="ECO:0008006" key="3">
    <source>
        <dbReference type="Google" id="ProtNLM"/>
    </source>
</evidence>
<comment type="caution">
    <text evidence="1">The sequence shown here is derived from an EMBL/GenBank/DDBJ whole genome shotgun (WGS) entry which is preliminary data.</text>
</comment>
<dbReference type="Proteomes" id="UP000234328">
    <property type="component" value="Unassembled WGS sequence"/>
</dbReference>
<keyword evidence="2" id="KW-1185">Reference proteome</keyword>
<proteinExistence type="predicted"/>
<reference evidence="1 2" key="1">
    <citation type="submission" date="2017-10" db="EMBL/GenBank/DDBJ databases">
        <title>Two draft genome sequences of Pusillimonas sp. strains isolated from a nitrate- and radionuclide-contaminated groundwater in Russia.</title>
        <authorList>
            <person name="Grouzdev D.S."/>
            <person name="Tourova T.P."/>
            <person name="Goeva M.A."/>
            <person name="Babich T.L."/>
            <person name="Sokolova D.S."/>
            <person name="Abdullin R."/>
            <person name="Poltaraus A.B."/>
            <person name="Toshchakov S.V."/>
            <person name="Nazina T.N."/>
        </authorList>
    </citation>
    <scope>NUCLEOTIDE SEQUENCE [LARGE SCALE GENOMIC DNA]</scope>
    <source>
        <strain evidence="1 2">JR1/69-2-13</strain>
    </source>
</reference>
<evidence type="ECO:0000313" key="1">
    <source>
        <dbReference type="EMBL" id="PLC53189.1"/>
    </source>
</evidence>
<protein>
    <recommendedName>
        <fullName evidence="3">Phasin domain-containing protein</fullName>
    </recommendedName>
</protein>
<name>A0A2N4UDU6_9BURK</name>
<evidence type="ECO:0000313" key="2">
    <source>
        <dbReference type="Proteomes" id="UP000234328"/>
    </source>
</evidence>
<accession>A0A2N4UDU6</accession>
<dbReference type="EMBL" id="PDNV01000008">
    <property type="protein sequence ID" value="PLC53189.1"/>
    <property type="molecule type" value="Genomic_DNA"/>
</dbReference>
<dbReference type="RefSeq" id="WP_102070459.1">
    <property type="nucleotide sequence ID" value="NZ_PDNV01000008.1"/>
</dbReference>
<organism evidence="1 2">
    <name type="scientific">Pollutimonas nitritireducens</name>
    <dbReference type="NCBI Taxonomy" id="2045209"/>
    <lineage>
        <taxon>Bacteria</taxon>
        <taxon>Pseudomonadati</taxon>
        <taxon>Pseudomonadota</taxon>
        <taxon>Betaproteobacteria</taxon>
        <taxon>Burkholderiales</taxon>
        <taxon>Alcaligenaceae</taxon>
        <taxon>Pollutimonas</taxon>
    </lineage>
</organism>